<dbReference type="RefSeq" id="WP_054819858.1">
    <property type="nucleotide sequence ID" value="NZ_CP013652.1"/>
</dbReference>
<gene>
    <name evidence="1" type="ORF">IJ22_42520</name>
</gene>
<dbReference type="GO" id="GO:0035438">
    <property type="term" value="F:cyclic-di-GMP binding"/>
    <property type="evidence" value="ECO:0007669"/>
    <property type="project" value="InterPro"/>
</dbReference>
<dbReference type="InterPro" id="IPR009875">
    <property type="entry name" value="PilZ_domain"/>
</dbReference>
<reference evidence="1 2" key="2">
    <citation type="journal article" date="2016" name="Genome Announc.">
        <title>Complete Genome Sequences of Two Interactive Moderate Thermophiles, Paenibacillus napthalenovorans 32O-Y and Paenibacillus sp. 32O-W.</title>
        <authorList>
            <person name="Butler R.R.III."/>
            <person name="Wang J."/>
            <person name="Stark B.C."/>
            <person name="Pombert J.F."/>
        </authorList>
    </citation>
    <scope>NUCLEOTIDE SEQUENCE [LARGE SCALE GENOMIC DNA]</scope>
    <source>
        <strain evidence="1 2">32O-Y</strain>
    </source>
</reference>
<protein>
    <submittedName>
        <fullName evidence="1">Uncharacterized protein</fullName>
    </submittedName>
</protein>
<dbReference type="Gene3D" id="2.40.10.220">
    <property type="entry name" value="predicted glycosyltransferase like domains"/>
    <property type="match status" value="1"/>
</dbReference>
<accession>A0A0U2W7N6</accession>
<evidence type="ECO:0000313" key="2">
    <source>
        <dbReference type="Proteomes" id="UP000061660"/>
    </source>
</evidence>
<dbReference type="SUPFAM" id="SSF141371">
    <property type="entry name" value="PilZ domain-like"/>
    <property type="match status" value="1"/>
</dbReference>
<dbReference type="Pfam" id="PF07238">
    <property type="entry name" value="PilZ"/>
    <property type="match status" value="1"/>
</dbReference>
<sequence>MSSPSQGKSFEVERIKNRSQNGILLQSRIMVEKKDFVSTGILTYAEGDIIEIEISEYKAFELGDKVKLTVYSPGGVYVFESTVVAKDHGALMVINPPSNQSRFAEKREHPRVKVNQSGVIVSIKETKGIERLLQNKVELTVHNLSISGLGFTVLENIGLDTNSTVNVALDLGFTLQCAAEIIRSETTPEGYYYGARYVDLTPDKANSLRAFILKMQVESHYTLKKEEMQNRNFK</sequence>
<reference evidence="2" key="1">
    <citation type="submission" date="2015-12" db="EMBL/GenBank/DDBJ databases">
        <title>Complete genome sequences of two moderately thermophilic Paenibacillus species.</title>
        <authorList>
            <person name="Butler R.III."/>
            <person name="Wang J."/>
            <person name="Stark B.C."/>
            <person name="Pombert J.-F."/>
        </authorList>
    </citation>
    <scope>NUCLEOTIDE SEQUENCE [LARGE SCALE GENOMIC DNA]</scope>
    <source>
        <strain evidence="2">32O-Y</strain>
    </source>
</reference>
<dbReference type="OrthoDB" id="2566152at2"/>
<dbReference type="STRING" id="162209.IJ22_42520"/>
<organism evidence="1 2">
    <name type="scientific">Paenibacillus naphthalenovorans</name>
    <dbReference type="NCBI Taxonomy" id="162209"/>
    <lineage>
        <taxon>Bacteria</taxon>
        <taxon>Bacillati</taxon>
        <taxon>Bacillota</taxon>
        <taxon>Bacilli</taxon>
        <taxon>Bacillales</taxon>
        <taxon>Paenibacillaceae</taxon>
        <taxon>Paenibacillus</taxon>
    </lineage>
</organism>
<keyword evidence="2" id="KW-1185">Reference proteome</keyword>
<dbReference type="EMBL" id="CP013652">
    <property type="protein sequence ID" value="ALS24548.1"/>
    <property type="molecule type" value="Genomic_DNA"/>
</dbReference>
<dbReference type="AlphaFoldDB" id="A0A0U2W7N6"/>
<proteinExistence type="predicted"/>
<dbReference type="Proteomes" id="UP000061660">
    <property type="component" value="Chromosome"/>
</dbReference>
<name>A0A0U2W7N6_9BACL</name>
<dbReference type="PATRIC" id="fig|162209.4.peg.4499"/>
<evidence type="ECO:0000313" key="1">
    <source>
        <dbReference type="EMBL" id="ALS24548.1"/>
    </source>
</evidence>
<dbReference type="KEGG" id="pnp:IJ22_42520"/>